<accession>A0ABQ2RK02</accession>
<keyword evidence="1" id="KW-0812">Transmembrane</keyword>
<proteinExistence type="predicted"/>
<evidence type="ECO:0000256" key="1">
    <source>
        <dbReference type="SAM" id="Phobius"/>
    </source>
</evidence>
<keyword evidence="1" id="KW-1133">Transmembrane helix</keyword>
<reference evidence="3" key="1">
    <citation type="journal article" date="2019" name="Int. J. Syst. Evol. Microbiol.">
        <title>The Global Catalogue of Microorganisms (GCM) 10K type strain sequencing project: providing services to taxonomists for standard genome sequencing and annotation.</title>
        <authorList>
            <consortium name="The Broad Institute Genomics Platform"/>
            <consortium name="The Broad Institute Genome Sequencing Center for Infectious Disease"/>
            <person name="Wu L."/>
            <person name="Ma J."/>
        </authorList>
    </citation>
    <scope>NUCLEOTIDE SEQUENCE [LARGE SCALE GENOMIC DNA]</scope>
    <source>
        <strain evidence="3">JCM 32306</strain>
    </source>
</reference>
<protein>
    <submittedName>
        <fullName evidence="2">Uncharacterized protein</fullName>
    </submittedName>
</protein>
<keyword evidence="1" id="KW-0472">Membrane</keyword>
<evidence type="ECO:0000313" key="3">
    <source>
        <dbReference type="Proteomes" id="UP000619118"/>
    </source>
</evidence>
<keyword evidence="3" id="KW-1185">Reference proteome</keyword>
<comment type="caution">
    <text evidence="2">The sequence shown here is derived from an EMBL/GenBank/DDBJ whole genome shotgun (WGS) entry which is preliminary data.</text>
</comment>
<organism evidence="2 3">
    <name type="scientific">Shewanella litoralis</name>
    <dbReference type="NCBI Taxonomy" id="2282700"/>
    <lineage>
        <taxon>Bacteria</taxon>
        <taxon>Pseudomonadati</taxon>
        <taxon>Pseudomonadota</taxon>
        <taxon>Gammaproteobacteria</taxon>
        <taxon>Alteromonadales</taxon>
        <taxon>Shewanellaceae</taxon>
        <taxon>Shewanella</taxon>
    </lineage>
</organism>
<feature type="transmembrane region" description="Helical" evidence="1">
    <location>
        <begin position="39"/>
        <end position="60"/>
    </location>
</feature>
<gene>
    <name evidence="2" type="ORF">GCM10009411_39410</name>
</gene>
<dbReference type="EMBL" id="BMQX01000088">
    <property type="protein sequence ID" value="GGQ37027.1"/>
    <property type="molecule type" value="Genomic_DNA"/>
</dbReference>
<dbReference type="Proteomes" id="UP000619118">
    <property type="component" value="Unassembled WGS sequence"/>
</dbReference>
<evidence type="ECO:0000313" key="2">
    <source>
        <dbReference type="EMBL" id="GGQ37027.1"/>
    </source>
</evidence>
<sequence>MTVEDLNWLKLKKACVYILITIFPLPSRGKSIFNNVRSILEFLFSVFIIVYCLLFIFTPYSVSLDACESEYFSERSVRFKCEDVDVKVIDSIFVFSILSLSSNVDMLGINTFFNTIFINEKSANKFNQKVSTILKHELEHTHALDLKH</sequence>
<name>A0ABQ2RK02_9GAMM</name>